<dbReference type="EMBL" id="JBBCAQ010000006">
    <property type="protein sequence ID" value="KAK7603499.1"/>
    <property type="molecule type" value="Genomic_DNA"/>
</dbReference>
<evidence type="ECO:0000256" key="7">
    <source>
        <dbReference type="RuleBase" id="RU910716"/>
    </source>
</evidence>
<name>A0AAN9Y9S1_9HEMI</name>
<proteinExistence type="inferred from homology"/>
<dbReference type="PANTHER" id="PTHR16024:SF6">
    <property type="entry name" value="XK-RELATED PROTEIN"/>
    <property type="match status" value="1"/>
</dbReference>
<feature type="transmembrane region" description="Helical" evidence="7">
    <location>
        <begin position="340"/>
        <end position="359"/>
    </location>
</feature>
<dbReference type="Proteomes" id="UP001367676">
    <property type="component" value="Unassembled WGS sequence"/>
</dbReference>
<keyword evidence="3" id="KW-1003">Cell membrane</keyword>
<evidence type="ECO:0000256" key="1">
    <source>
        <dbReference type="ARBA" id="ARBA00004651"/>
    </source>
</evidence>
<reference evidence="8 9" key="1">
    <citation type="submission" date="2024-03" db="EMBL/GenBank/DDBJ databases">
        <title>Adaptation during the transition from Ophiocordyceps entomopathogen to insect associate is accompanied by gene loss and intensified selection.</title>
        <authorList>
            <person name="Ward C.M."/>
            <person name="Onetto C.A."/>
            <person name="Borneman A.R."/>
        </authorList>
    </citation>
    <scope>NUCLEOTIDE SEQUENCE [LARGE SCALE GENOMIC DNA]</scope>
    <source>
        <strain evidence="8">AWRI1</strain>
        <tissue evidence="8">Single Adult Female</tissue>
    </source>
</reference>
<keyword evidence="9" id="KW-1185">Reference proteome</keyword>
<organism evidence="8 9">
    <name type="scientific">Parthenolecanium corni</name>
    <dbReference type="NCBI Taxonomy" id="536013"/>
    <lineage>
        <taxon>Eukaryota</taxon>
        <taxon>Metazoa</taxon>
        <taxon>Ecdysozoa</taxon>
        <taxon>Arthropoda</taxon>
        <taxon>Hexapoda</taxon>
        <taxon>Insecta</taxon>
        <taxon>Pterygota</taxon>
        <taxon>Neoptera</taxon>
        <taxon>Paraneoptera</taxon>
        <taxon>Hemiptera</taxon>
        <taxon>Sternorrhyncha</taxon>
        <taxon>Coccoidea</taxon>
        <taxon>Coccidae</taxon>
        <taxon>Parthenolecanium</taxon>
    </lineage>
</organism>
<feature type="transmembrane region" description="Helical" evidence="7">
    <location>
        <begin position="284"/>
        <end position="302"/>
    </location>
</feature>
<feature type="transmembrane region" description="Helical" evidence="7">
    <location>
        <begin position="371"/>
        <end position="392"/>
    </location>
</feature>
<feature type="transmembrane region" description="Helical" evidence="7">
    <location>
        <begin position="256"/>
        <end position="278"/>
    </location>
</feature>
<sequence>MSEVRVVRFNSTTLTLVPESEKRKNESLFSDPDFGLFYGLCFIISIMTFIMDLSMHCWLAYVYHTRNDLFYFLLTATFIIIPSIVSTGFSMRWYILDEDDEQSPAKPSLMKWSIRICTLLLQVTQIHRYFDALMYGLRSSVAGYRKQRVKQDYLYRKMLDEDCDAALLRLFYCVLNSAPQSVLQLTILLLYKMHEADISDNYEKVTSVDKSSYHVFEYQCVSVSISIFSVAWSLTTYDRTVRFIREDKNRLSCVGTVLNFLSHFTWTVSRVFALAVFTTLYPRLALLGLGLHSTLMSAWLLYKQEVNHNRCDECVLDCMLGIAYIFIFISSHSGPQRYSYYSYYLICFAENICCLFVWYQNRSRSNNQLYYALIVIQISSFFLSLFFLLLYYKCFHPNRKYIVTQQFEMTETKGDKSSC</sequence>
<feature type="transmembrane region" description="Helical" evidence="7">
    <location>
        <begin position="36"/>
        <end position="62"/>
    </location>
</feature>
<dbReference type="AlphaFoldDB" id="A0AAN9Y9S1"/>
<comment type="caution">
    <text evidence="8">The sequence shown here is derived from an EMBL/GenBank/DDBJ whole genome shotgun (WGS) entry which is preliminary data.</text>
</comment>
<dbReference type="GO" id="GO:0043652">
    <property type="term" value="P:engulfment of apoptotic cell"/>
    <property type="evidence" value="ECO:0007669"/>
    <property type="project" value="TreeGrafter"/>
</dbReference>
<dbReference type="GO" id="GO:1902742">
    <property type="term" value="P:apoptotic process involved in development"/>
    <property type="evidence" value="ECO:0007669"/>
    <property type="project" value="TreeGrafter"/>
</dbReference>
<dbReference type="InterPro" id="IPR018629">
    <property type="entry name" value="XK-rel"/>
</dbReference>
<comment type="similarity">
    <text evidence="2 7">Belongs to the XK family.</text>
</comment>
<keyword evidence="4 7" id="KW-0812">Transmembrane</keyword>
<gene>
    <name evidence="8" type="ORF">V9T40_003498</name>
</gene>
<dbReference type="PANTHER" id="PTHR16024">
    <property type="entry name" value="XK-RELATED PROTEIN"/>
    <property type="match status" value="1"/>
</dbReference>
<feature type="transmembrane region" description="Helical" evidence="7">
    <location>
        <begin position="69"/>
        <end position="92"/>
    </location>
</feature>
<accession>A0AAN9Y9S1</accession>
<evidence type="ECO:0000256" key="2">
    <source>
        <dbReference type="ARBA" id="ARBA00008789"/>
    </source>
</evidence>
<dbReference type="GO" id="GO:0070782">
    <property type="term" value="P:phosphatidylserine exposure on apoptotic cell surface"/>
    <property type="evidence" value="ECO:0007669"/>
    <property type="project" value="TreeGrafter"/>
</dbReference>
<dbReference type="GO" id="GO:0005886">
    <property type="term" value="C:plasma membrane"/>
    <property type="evidence" value="ECO:0007669"/>
    <property type="project" value="UniProtKB-SubCell"/>
</dbReference>
<evidence type="ECO:0000256" key="6">
    <source>
        <dbReference type="ARBA" id="ARBA00023136"/>
    </source>
</evidence>
<feature type="transmembrane region" description="Helical" evidence="7">
    <location>
        <begin position="211"/>
        <end position="235"/>
    </location>
</feature>
<evidence type="ECO:0000256" key="5">
    <source>
        <dbReference type="ARBA" id="ARBA00022989"/>
    </source>
</evidence>
<keyword evidence="5 7" id="KW-1133">Transmembrane helix</keyword>
<dbReference type="InterPro" id="IPR050895">
    <property type="entry name" value="XK-related_scramblase"/>
</dbReference>
<evidence type="ECO:0000256" key="3">
    <source>
        <dbReference type="ARBA" id="ARBA00022475"/>
    </source>
</evidence>
<evidence type="ECO:0000313" key="8">
    <source>
        <dbReference type="EMBL" id="KAK7603499.1"/>
    </source>
</evidence>
<evidence type="ECO:0000256" key="4">
    <source>
        <dbReference type="ARBA" id="ARBA00022692"/>
    </source>
</evidence>
<comment type="subcellular location">
    <subcellularLocation>
        <location evidence="1">Cell membrane</location>
        <topology evidence="1">Multi-pass membrane protein</topology>
    </subcellularLocation>
    <subcellularLocation>
        <location evidence="7">Membrane</location>
        <topology evidence="7">Multi-pass membrane protein</topology>
    </subcellularLocation>
</comment>
<evidence type="ECO:0000313" key="9">
    <source>
        <dbReference type="Proteomes" id="UP001367676"/>
    </source>
</evidence>
<keyword evidence="6 7" id="KW-0472">Membrane</keyword>
<dbReference type="Pfam" id="PF09815">
    <property type="entry name" value="XK-related"/>
    <property type="match status" value="1"/>
</dbReference>
<protein>
    <recommendedName>
        <fullName evidence="7">XK-related protein</fullName>
    </recommendedName>
</protein>